<name>N1PBZ4_DOTSN</name>
<reference evidence="3" key="1">
    <citation type="journal article" date="2012" name="PLoS Genet.">
        <title>The genomes of the fungal plant pathogens Cladosporium fulvum and Dothistroma septosporum reveal adaptation to different hosts and lifestyles but also signatures of common ancestry.</title>
        <authorList>
            <person name="de Wit P.J.G.M."/>
            <person name="van der Burgt A."/>
            <person name="Oekmen B."/>
            <person name="Stergiopoulos I."/>
            <person name="Abd-Elsalam K.A."/>
            <person name="Aerts A.L."/>
            <person name="Bahkali A.H."/>
            <person name="Beenen H.G."/>
            <person name="Chettri P."/>
            <person name="Cox M.P."/>
            <person name="Datema E."/>
            <person name="de Vries R.P."/>
            <person name="Dhillon B."/>
            <person name="Ganley A.R."/>
            <person name="Griffiths S.A."/>
            <person name="Guo Y."/>
            <person name="Hamelin R.C."/>
            <person name="Henrissat B."/>
            <person name="Kabir M.S."/>
            <person name="Jashni M.K."/>
            <person name="Kema G."/>
            <person name="Klaubauf S."/>
            <person name="Lapidus A."/>
            <person name="Levasseur A."/>
            <person name="Lindquist E."/>
            <person name="Mehrabi R."/>
            <person name="Ohm R.A."/>
            <person name="Owen T.J."/>
            <person name="Salamov A."/>
            <person name="Schwelm A."/>
            <person name="Schijlen E."/>
            <person name="Sun H."/>
            <person name="van den Burg H.A."/>
            <person name="van Ham R.C.H.J."/>
            <person name="Zhang S."/>
            <person name="Goodwin S.B."/>
            <person name="Grigoriev I.V."/>
            <person name="Collemare J."/>
            <person name="Bradshaw R.E."/>
        </authorList>
    </citation>
    <scope>NUCLEOTIDE SEQUENCE [LARGE SCALE GENOMIC DNA]</scope>
    <source>
        <strain evidence="3">NZE10 / CBS 128990</strain>
    </source>
</reference>
<evidence type="ECO:0000256" key="1">
    <source>
        <dbReference type="SAM" id="MobiDB-lite"/>
    </source>
</evidence>
<gene>
    <name evidence="2" type="ORF">DOTSEDRAFT_57407</name>
</gene>
<dbReference type="EMBL" id="KB446547">
    <property type="protein sequence ID" value="EME38263.1"/>
    <property type="molecule type" value="Genomic_DNA"/>
</dbReference>
<accession>N1PBZ4</accession>
<keyword evidence="3" id="KW-1185">Reference proteome</keyword>
<sequence length="275" mass="30696">MPTRIDDRYLWLGFGVFFFFAAKGIRHAITNTVRLTELDPISTRSDEDESRQPEDRIAISTLKTLALSPNPSIASSAASLIVTRFASLPDAAEIISTDLYSKDEDTRRRAKQAIAYLQDWDTTLSTSLDETRTFAAREALVEAARTLRSPHPSTPHLPTLAEMQSVANVAGGLVSVSDLDREAERQRDRQLDVVSRLEEMAEIGWSNEELEQGSARFAGWDRIPNERDDGDDGDVYDLRRELAERRRRRRVMVVSTEDEEESGGGIGGAGWRAVG</sequence>
<evidence type="ECO:0000313" key="2">
    <source>
        <dbReference type="EMBL" id="EME38263.1"/>
    </source>
</evidence>
<dbReference type="eggNOG" id="ENOG502T0Y1">
    <property type="taxonomic scope" value="Eukaryota"/>
</dbReference>
<dbReference type="HOGENOM" id="CLU_1008908_0_0_1"/>
<protein>
    <submittedName>
        <fullName evidence="2">Uncharacterized protein</fullName>
    </submittedName>
</protein>
<organism evidence="2 3">
    <name type="scientific">Dothistroma septosporum (strain NZE10 / CBS 128990)</name>
    <name type="common">Red band needle blight fungus</name>
    <name type="synonym">Mycosphaerella pini</name>
    <dbReference type="NCBI Taxonomy" id="675120"/>
    <lineage>
        <taxon>Eukaryota</taxon>
        <taxon>Fungi</taxon>
        <taxon>Dikarya</taxon>
        <taxon>Ascomycota</taxon>
        <taxon>Pezizomycotina</taxon>
        <taxon>Dothideomycetes</taxon>
        <taxon>Dothideomycetidae</taxon>
        <taxon>Mycosphaerellales</taxon>
        <taxon>Mycosphaerellaceae</taxon>
        <taxon>Dothistroma</taxon>
    </lineage>
</organism>
<dbReference type="AlphaFoldDB" id="N1PBZ4"/>
<reference evidence="2 3" key="2">
    <citation type="journal article" date="2012" name="PLoS Pathog.">
        <title>Diverse lifestyles and strategies of plant pathogenesis encoded in the genomes of eighteen Dothideomycetes fungi.</title>
        <authorList>
            <person name="Ohm R.A."/>
            <person name="Feau N."/>
            <person name="Henrissat B."/>
            <person name="Schoch C.L."/>
            <person name="Horwitz B.A."/>
            <person name="Barry K.W."/>
            <person name="Condon B.J."/>
            <person name="Copeland A.C."/>
            <person name="Dhillon B."/>
            <person name="Glaser F."/>
            <person name="Hesse C.N."/>
            <person name="Kosti I."/>
            <person name="LaButti K."/>
            <person name="Lindquist E.A."/>
            <person name="Lucas S."/>
            <person name="Salamov A.A."/>
            <person name="Bradshaw R.E."/>
            <person name="Ciuffetti L."/>
            <person name="Hamelin R.C."/>
            <person name="Kema G.H.J."/>
            <person name="Lawrence C."/>
            <person name="Scott J.A."/>
            <person name="Spatafora J.W."/>
            <person name="Turgeon B.G."/>
            <person name="de Wit P.J.G.M."/>
            <person name="Zhong S."/>
            <person name="Goodwin S.B."/>
            <person name="Grigoriev I.V."/>
        </authorList>
    </citation>
    <scope>NUCLEOTIDE SEQUENCE [LARGE SCALE GENOMIC DNA]</scope>
    <source>
        <strain evidence="3">NZE10 / CBS 128990</strain>
    </source>
</reference>
<evidence type="ECO:0000313" key="3">
    <source>
        <dbReference type="Proteomes" id="UP000016933"/>
    </source>
</evidence>
<feature type="region of interest" description="Disordered" evidence="1">
    <location>
        <begin position="249"/>
        <end position="275"/>
    </location>
</feature>
<dbReference type="Proteomes" id="UP000016933">
    <property type="component" value="Unassembled WGS sequence"/>
</dbReference>
<feature type="compositionally biased region" description="Gly residues" evidence="1">
    <location>
        <begin position="263"/>
        <end position="275"/>
    </location>
</feature>
<proteinExistence type="predicted"/>